<accession>A0A0W8F6F8</accession>
<gene>
    <name evidence="1" type="ORF">ASZ90_013911</name>
</gene>
<reference evidence="1" key="1">
    <citation type="journal article" date="2015" name="Proc. Natl. Acad. Sci. U.S.A.">
        <title>Networks of energetic and metabolic interactions define dynamics in microbial communities.</title>
        <authorList>
            <person name="Embree M."/>
            <person name="Liu J.K."/>
            <person name="Al-Bassam M.M."/>
            <person name="Zengler K."/>
        </authorList>
    </citation>
    <scope>NUCLEOTIDE SEQUENCE</scope>
</reference>
<organism evidence="1">
    <name type="scientific">hydrocarbon metagenome</name>
    <dbReference type="NCBI Taxonomy" id="938273"/>
    <lineage>
        <taxon>unclassified sequences</taxon>
        <taxon>metagenomes</taxon>
        <taxon>ecological metagenomes</taxon>
    </lineage>
</organism>
<dbReference type="Pfam" id="PF08004">
    <property type="entry name" value="DUF1699"/>
    <property type="match status" value="1"/>
</dbReference>
<evidence type="ECO:0000313" key="1">
    <source>
        <dbReference type="EMBL" id="KUG16428.1"/>
    </source>
</evidence>
<evidence type="ECO:0008006" key="2">
    <source>
        <dbReference type="Google" id="ProtNLM"/>
    </source>
</evidence>
<dbReference type="AlphaFoldDB" id="A0A0W8F6F8"/>
<sequence>MKLRVVSSKKEITDLNRNEQLVHLAFRASNMDVMNLVQSCPRLRAVQIPPSYHETMSRAAQQFLEIQGVQLLKGDVWGHRKDIDEYYAIGEQIVNRISTLMSEGNSIEETVRKLQRETKLSEDLIRYILKEQVMA</sequence>
<dbReference type="EMBL" id="LNQE01001498">
    <property type="protein sequence ID" value="KUG16428.1"/>
    <property type="molecule type" value="Genomic_DNA"/>
</dbReference>
<name>A0A0W8F6F8_9ZZZZ</name>
<dbReference type="InterPro" id="IPR012546">
    <property type="entry name" value="DUF1699"/>
</dbReference>
<proteinExistence type="predicted"/>
<protein>
    <recommendedName>
        <fullName evidence="2">DUF1699 family protein</fullName>
    </recommendedName>
</protein>
<comment type="caution">
    <text evidence="1">The sequence shown here is derived from an EMBL/GenBank/DDBJ whole genome shotgun (WGS) entry which is preliminary data.</text>
</comment>